<comment type="caution">
    <text evidence="3">The sequence shown here is derived from an EMBL/GenBank/DDBJ whole genome shotgun (WGS) entry which is preliminary data.</text>
</comment>
<sequence length="182" mass="19411">MTISRRAVPVAAFAAASLALAACGTQHVNSSPTASRSGSPSASPSAPPSPYDENTTRGGGDMAPHQQENNGWKQRAELSANDRRLGNAAAARIRPRLQSLRESGDFSEKSVERILLDLGQPRDRVSAKQIQVTTAGTTQQLVGFWVIVGQRACVYGDLRPTRVLIEVDGPTMEGSCVEPFSH</sequence>
<name>A0A939PDX9_9ACTN</name>
<dbReference type="EMBL" id="JAGEOJ010000005">
    <property type="protein sequence ID" value="MBO2448323.1"/>
    <property type="molecule type" value="Genomic_DNA"/>
</dbReference>
<evidence type="ECO:0000256" key="1">
    <source>
        <dbReference type="SAM" id="MobiDB-lite"/>
    </source>
</evidence>
<feature type="compositionally biased region" description="Low complexity" evidence="1">
    <location>
        <begin position="30"/>
        <end position="44"/>
    </location>
</feature>
<protein>
    <recommendedName>
        <fullName evidence="5">Lipoprotein</fullName>
    </recommendedName>
</protein>
<evidence type="ECO:0008006" key="5">
    <source>
        <dbReference type="Google" id="ProtNLM"/>
    </source>
</evidence>
<evidence type="ECO:0000313" key="4">
    <source>
        <dbReference type="Proteomes" id="UP000669179"/>
    </source>
</evidence>
<dbReference type="PROSITE" id="PS51257">
    <property type="entry name" value="PROKAR_LIPOPROTEIN"/>
    <property type="match status" value="1"/>
</dbReference>
<feature type="signal peptide" evidence="2">
    <location>
        <begin position="1"/>
        <end position="21"/>
    </location>
</feature>
<feature type="chain" id="PRO_5037818745" description="Lipoprotein" evidence="2">
    <location>
        <begin position="22"/>
        <end position="182"/>
    </location>
</feature>
<gene>
    <name evidence="3" type="ORF">J4573_14555</name>
</gene>
<organism evidence="3 4">
    <name type="scientific">Actinomadura barringtoniae</name>
    <dbReference type="NCBI Taxonomy" id="1427535"/>
    <lineage>
        <taxon>Bacteria</taxon>
        <taxon>Bacillati</taxon>
        <taxon>Actinomycetota</taxon>
        <taxon>Actinomycetes</taxon>
        <taxon>Streptosporangiales</taxon>
        <taxon>Thermomonosporaceae</taxon>
        <taxon>Actinomadura</taxon>
    </lineage>
</organism>
<feature type="region of interest" description="Disordered" evidence="1">
    <location>
        <begin position="28"/>
        <end position="71"/>
    </location>
</feature>
<proteinExistence type="predicted"/>
<evidence type="ECO:0000313" key="3">
    <source>
        <dbReference type="EMBL" id="MBO2448323.1"/>
    </source>
</evidence>
<reference evidence="3" key="1">
    <citation type="submission" date="2021-03" db="EMBL/GenBank/DDBJ databases">
        <authorList>
            <person name="Kanchanasin P."/>
            <person name="Saeng-In P."/>
            <person name="Phongsopitanun W."/>
            <person name="Yuki M."/>
            <person name="Kudo T."/>
            <person name="Ohkuma M."/>
            <person name="Tanasupawat S."/>
        </authorList>
    </citation>
    <scope>NUCLEOTIDE SEQUENCE</scope>
    <source>
        <strain evidence="3">GKU 128</strain>
    </source>
</reference>
<evidence type="ECO:0000256" key="2">
    <source>
        <dbReference type="SAM" id="SignalP"/>
    </source>
</evidence>
<dbReference type="AlphaFoldDB" id="A0A939PDX9"/>
<accession>A0A939PDX9</accession>
<keyword evidence="4" id="KW-1185">Reference proteome</keyword>
<dbReference type="Proteomes" id="UP000669179">
    <property type="component" value="Unassembled WGS sequence"/>
</dbReference>
<keyword evidence="2" id="KW-0732">Signal</keyword>
<dbReference type="RefSeq" id="WP_208255963.1">
    <property type="nucleotide sequence ID" value="NZ_JAGEOJ010000005.1"/>
</dbReference>